<dbReference type="KEGG" id="fsm:CCS41_10115"/>
<dbReference type="PROSITE" id="PS50943">
    <property type="entry name" value="HTH_CROC1"/>
    <property type="match status" value="1"/>
</dbReference>
<dbReference type="Pfam" id="PF01381">
    <property type="entry name" value="HTH_3"/>
    <property type="match status" value="1"/>
</dbReference>
<gene>
    <name evidence="2" type="ORF">CCS41_10115</name>
</gene>
<dbReference type="InterPro" id="IPR010982">
    <property type="entry name" value="Lambda_DNA-bd_dom_sf"/>
</dbReference>
<dbReference type="InterPro" id="IPR001387">
    <property type="entry name" value="Cro/C1-type_HTH"/>
</dbReference>
<keyword evidence="3" id="KW-1185">Reference proteome</keyword>
<feature type="domain" description="HTH cro/C1-type" evidence="1">
    <location>
        <begin position="36"/>
        <end position="90"/>
    </location>
</feature>
<organism evidence="2 3">
    <name type="scientific">Candidatus Fukatsuia symbiotica</name>
    <dbReference type="NCBI Taxonomy" id="1878942"/>
    <lineage>
        <taxon>Bacteria</taxon>
        <taxon>Pseudomonadati</taxon>
        <taxon>Pseudomonadota</taxon>
        <taxon>Gammaproteobacteria</taxon>
        <taxon>Enterobacterales</taxon>
        <taxon>Yersiniaceae</taxon>
        <taxon>Candidatus Fukatsuia</taxon>
    </lineage>
</organism>
<evidence type="ECO:0000313" key="2">
    <source>
        <dbReference type="EMBL" id="AWK14750.1"/>
    </source>
</evidence>
<dbReference type="EMBL" id="CP021659">
    <property type="protein sequence ID" value="AWK14750.1"/>
    <property type="molecule type" value="Genomic_DNA"/>
</dbReference>
<evidence type="ECO:0000259" key="1">
    <source>
        <dbReference type="PROSITE" id="PS50943"/>
    </source>
</evidence>
<dbReference type="Proteomes" id="UP000261875">
    <property type="component" value="Chromosome"/>
</dbReference>
<protein>
    <submittedName>
        <fullName evidence="2">Transcriptional regulator</fullName>
    </submittedName>
</protein>
<reference evidence="2 3" key="1">
    <citation type="submission" date="2017-05" db="EMBL/GenBank/DDBJ databases">
        <title>Genome sequence of Candidatus Fukatsuia symbiotica and Candidatus Hamiltonella defensa from Acyrthosiphon pisum strain 5D.</title>
        <authorList>
            <person name="Patel V.A."/>
            <person name="Chevignon G."/>
            <person name="Russell J.A."/>
            <person name="Oliver K.M."/>
        </authorList>
    </citation>
    <scope>NUCLEOTIDE SEQUENCE [LARGE SCALE GENOMIC DNA]</scope>
    <source>
        <strain evidence="2 3">5D</strain>
    </source>
</reference>
<name>A0A2U8I6G2_9GAMM</name>
<proteinExistence type="predicted"/>
<dbReference type="GO" id="GO:0003677">
    <property type="term" value="F:DNA binding"/>
    <property type="evidence" value="ECO:0007669"/>
    <property type="project" value="InterPro"/>
</dbReference>
<dbReference type="Gene3D" id="1.10.260.40">
    <property type="entry name" value="lambda repressor-like DNA-binding domains"/>
    <property type="match status" value="1"/>
</dbReference>
<dbReference type="RefSeq" id="WP_119797548.1">
    <property type="nucleotide sequence ID" value="NZ_CP021659.1"/>
</dbReference>
<dbReference type="CDD" id="cd00093">
    <property type="entry name" value="HTH_XRE"/>
    <property type="match status" value="1"/>
</dbReference>
<dbReference type="SUPFAM" id="SSF47413">
    <property type="entry name" value="lambda repressor-like DNA-binding domains"/>
    <property type="match status" value="1"/>
</dbReference>
<accession>A0A2U8I6G2</accession>
<dbReference type="AlphaFoldDB" id="A0A2U8I6G2"/>
<evidence type="ECO:0000313" key="3">
    <source>
        <dbReference type="Proteomes" id="UP000261875"/>
    </source>
</evidence>
<dbReference type="OrthoDB" id="7065101at2"/>
<dbReference type="SMART" id="SM00530">
    <property type="entry name" value="HTH_XRE"/>
    <property type="match status" value="1"/>
</dbReference>
<sequence>MKGIRHAEVRAKLLSDPLSLLAYEEAHREAELALMLQSIREKAGITRTEIALRMGVTPPVVTRIEQNVIKASIHTLERYASACGSKLDIRAVDL</sequence>